<evidence type="ECO:0000256" key="2">
    <source>
        <dbReference type="ARBA" id="ARBA00022670"/>
    </source>
</evidence>
<protein>
    <submittedName>
        <fullName evidence="9">Conserved repeat domain protein</fullName>
    </submittedName>
</protein>
<dbReference type="InterPro" id="IPR022398">
    <property type="entry name" value="Peptidase_S8_His-AS"/>
</dbReference>
<dbReference type="AlphaFoldDB" id="A5G4Q8"/>
<evidence type="ECO:0000256" key="3">
    <source>
        <dbReference type="ARBA" id="ARBA00022801"/>
    </source>
</evidence>
<dbReference type="InterPro" id="IPR050131">
    <property type="entry name" value="Peptidase_S8_subtilisin-like"/>
</dbReference>
<dbReference type="Proteomes" id="UP000006695">
    <property type="component" value="Chromosome"/>
</dbReference>
<evidence type="ECO:0000313" key="10">
    <source>
        <dbReference type="Proteomes" id="UP000006695"/>
    </source>
</evidence>
<name>A5G4Q8_GEOUR</name>
<dbReference type="Pfam" id="PF00082">
    <property type="entry name" value="Peptidase_S8"/>
    <property type="match status" value="1"/>
</dbReference>
<dbReference type="PROSITE" id="PS00137">
    <property type="entry name" value="SUBTILASE_HIS"/>
    <property type="match status" value="1"/>
</dbReference>
<dbReference type="GO" id="GO:0004252">
    <property type="term" value="F:serine-type endopeptidase activity"/>
    <property type="evidence" value="ECO:0007669"/>
    <property type="project" value="UniProtKB-UniRule"/>
</dbReference>
<feature type="signal peptide" evidence="6">
    <location>
        <begin position="1"/>
        <end position="28"/>
    </location>
</feature>
<dbReference type="InterPro" id="IPR036852">
    <property type="entry name" value="Peptidase_S8/S53_dom_sf"/>
</dbReference>
<dbReference type="PROSITE" id="PS51892">
    <property type="entry name" value="SUBTILASE"/>
    <property type="match status" value="1"/>
</dbReference>
<feature type="active site" description="Charge relay system" evidence="5">
    <location>
        <position position="219"/>
    </location>
</feature>
<dbReference type="STRING" id="351605.Gura_2599"/>
<evidence type="ECO:0000256" key="4">
    <source>
        <dbReference type="ARBA" id="ARBA00022825"/>
    </source>
</evidence>
<dbReference type="NCBIfam" id="TIGR01451">
    <property type="entry name" value="B_ant_repeat"/>
    <property type="match status" value="1"/>
</dbReference>
<dbReference type="RefSeq" id="WP_011939454.1">
    <property type="nucleotide sequence ID" value="NC_009483.1"/>
</dbReference>
<keyword evidence="6" id="KW-0732">Signal</keyword>
<proteinExistence type="inferred from homology"/>
<evidence type="ECO:0000259" key="8">
    <source>
        <dbReference type="Pfam" id="PF01345"/>
    </source>
</evidence>
<dbReference type="InterPro" id="IPR015500">
    <property type="entry name" value="Peptidase_S8_subtilisin-rel"/>
</dbReference>
<dbReference type="PROSITE" id="PS00138">
    <property type="entry name" value="SUBTILASE_SER"/>
    <property type="match status" value="1"/>
</dbReference>
<keyword evidence="3 5" id="KW-0378">Hydrolase</keyword>
<dbReference type="GO" id="GO:0006508">
    <property type="term" value="P:proteolysis"/>
    <property type="evidence" value="ECO:0007669"/>
    <property type="project" value="UniProtKB-KW"/>
</dbReference>
<evidence type="ECO:0000256" key="6">
    <source>
        <dbReference type="SAM" id="SignalP"/>
    </source>
</evidence>
<evidence type="ECO:0000259" key="7">
    <source>
        <dbReference type="Pfam" id="PF00082"/>
    </source>
</evidence>
<dbReference type="PANTHER" id="PTHR43806">
    <property type="entry name" value="PEPTIDASE S8"/>
    <property type="match status" value="1"/>
</dbReference>
<dbReference type="NCBIfam" id="TIGR04174">
    <property type="entry name" value="IPTL_CTERM"/>
    <property type="match status" value="1"/>
</dbReference>
<dbReference type="InterPro" id="IPR001434">
    <property type="entry name" value="OmcB-like_DUF11"/>
</dbReference>
<dbReference type="PROSITE" id="PS51257">
    <property type="entry name" value="PROKAR_LIPOPROTEIN"/>
    <property type="match status" value="1"/>
</dbReference>
<keyword evidence="4 5" id="KW-0720">Serine protease</keyword>
<feature type="domain" description="Peptidase S8/S53" evidence="7">
    <location>
        <begin position="166"/>
        <end position="414"/>
    </location>
</feature>
<reference evidence="9 10" key="1">
    <citation type="submission" date="2007-05" db="EMBL/GenBank/DDBJ databases">
        <title>Complete sequence of Geobacter uraniireducens Rf4.</title>
        <authorList>
            <consortium name="US DOE Joint Genome Institute"/>
            <person name="Copeland A."/>
            <person name="Lucas S."/>
            <person name="Lapidus A."/>
            <person name="Barry K."/>
            <person name="Detter J.C."/>
            <person name="Glavina del Rio T."/>
            <person name="Hammon N."/>
            <person name="Israni S."/>
            <person name="Dalin E."/>
            <person name="Tice H."/>
            <person name="Pitluck S."/>
            <person name="Chertkov O."/>
            <person name="Brettin T."/>
            <person name="Bruce D."/>
            <person name="Han C."/>
            <person name="Schmutz J."/>
            <person name="Larimer F."/>
            <person name="Land M."/>
            <person name="Hauser L."/>
            <person name="Kyrpides N."/>
            <person name="Mikhailova N."/>
            <person name="Shelobolina E."/>
            <person name="Aklujkar M."/>
            <person name="Lovley D."/>
            <person name="Richardson P."/>
        </authorList>
    </citation>
    <scope>NUCLEOTIDE SEQUENCE [LARGE SCALE GENOMIC DNA]</scope>
    <source>
        <strain evidence="9 10">Rf4</strain>
    </source>
</reference>
<dbReference type="EMBL" id="CP000698">
    <property type="protein sequence ID" value="ABQ26776.1"/>
    <property type="molecule type" value="Genomic_DNA"/>
</dbReference>
<evidence type="ECO:0000313" key="9">
    <source>
        <dbReference type="EMBL" id="ABQ26776.1"/>
    </source>
</evidence>
<evidence type="ECO:0000256" key="5">
    <source>
        <dbReference type="PROSITE-ProRule" id="PRU01240"/>
    </source>
</evidence>
<keyword evidence="2 5" id="KW-0645">Protease</keyword>
<dbReference type="SUPFAM" id="SSF52743">
    <property type="entry name" value="Subtilisin-like"/>
    <property type="match status" value="1"/>
</dbReference>
<dbReference type="Pfam" id="PF01345">
    <property type="entry name" value="DUF11"/>
    <property type="match status" value="1"/>
</dbReference>
<dbReference type="InterPro" id="IPR026442">
    <property type="entry name" value="IPTL_CTERM"/>
</dbReference>
<comment type="similarity">
    <text evidence="1 5">Belongs to the peptidase S8 family.</text>
</comment>
<dbReference type="PRINTS" id="PR00723">
    <property type="entry name" value="SUBTILISIN"/>
</dbReference>
<dbReference type="KEGG" id="gur:Gura_2599"/>
<sequence length="726" mass="73721">MRRYRRVIFGIFLTLTVACPAMTVCAVAADLKKAPPGIAERLDQGATQKLIVLFDDSAIEREVAANRSRTGIEHDDDAILAFRASRYRELKSRAEPAELSGEVETVKDYSHLPMSFKRFKNRRSLEKFLALPEVTAVYENRPIYPTLAQSLPLIKQPATAGLGLTGSGATVAVIDTGINYTLAAFGSCTAPGTPAGCRIAASVDITGNNVTLNTDPNGHGTNVAGIVSGVAPGARIAAINAFTGGASSIALIIDGINWAIANRSAYNIVAINMSLGDGAKYTAPCGNSHTNPFVTPVNNARAVGILPVAASGNEGYSNGIASPACTPGVASVGAVYDANVGGRQWSTCTDSTTAADQVACFSNSSSFVTMLSPGAIITAAGIGMGGTSQASPHVAGAAAVFRSAFAGETPDQTLARLTGSGVPVTDPRNGVVKPRLNLLAALGAPINDNFSARQALSGDTGQLTGNNANATVEPAEPAHAGNSGGRSVWWSWTPSVSGPVAIDTQGSSFDTLLAVYTGTGVTALTPIAANDNDGAPGNTSGLSFVAQAGIEYLIAVDGFNGAFGSTVLNWGQAPSADLFVTMTGSPDPLAPGETLTYSISVANRGPATAVNTTLTDTLPTGVSVVSTSAGCTTAGGIVTCNLGSMASATAVGLQIAVSPASAGTLTNTVNVASDTYELAPADNSAGIATTVSLPPPAVPALSPWGIALAACLLSGWQQHRKRRKPN</sequence>
<feature type="active site" description="Charge relay system" evidence="5">
    <location>
        <position position="388"/>
    </location>
</feature>
<gene>
    <name evidence="9" type="ordered locus">Gura_2599</name>
</gene>
<dbReference type="PANTHER" id="PTHR43806:SF11">
    <property type="entry name" value="CEREVISIN-RELATED"/>
    <property type="match status" value="1"/>
</dbReference>
<accession>A5G4Q8</accession>
<organism evidence="9 10">
    <name type="scientific">Geotalea uraniireducens (strain Rf4)</name>
    <name type="common">Geobacter uraniireducens</name>
    <dbReference type="NCBI Taxonomy" id="351605"/>
    <lineage>
        <taxon>Bacteria</taxon>
        <taxon>Pseudomonadati</taxon>
        <taxon>Thermodesulfobacteriota</taxon>
        <taxon>Desulfuromonadia</taxon>
        <taxon>Geobacterales</taxon>
        <taxon>Geobacteraceae</taxon>
        <taxon>Geotalea</taxon>
    </lineage>
</organism>
<dbReference type="InterPro" id="IPR047589">
    <property type="entry name" value="DUF11_rpt"/>
</dbReference>
<dbReference type="InterPro" id="IPR023828">
    <property type="entry name" value="Peptidase_S8_Ser-AS"/>
</dbReference>
<feature type="active site" description="Charge relay system" evidence="5">
    <location>
        <position position="175"/>
    </location>
</feature>
<evidence type="ECO:0000256" key="1">
    <source>
        <dbReference type="ARBA" id="ARBA00011073"/>
    </source>
</evidence>
<dbReference type="OrthoDB" id="5392553at2"/>
<keyword evidence="10" id="KW-1185">Reference proteome</keyword>
<dbReference type="HOGENOM" id="CLU_358942_0_0_7"/>
<dbReference type="InterPro" id="IPR000209">
    <property type="entry name" value="Peptidase_S8/S53_dom"/>
</dbReference>
<dbReference type="Gene3D" id="3.40.50.200">
    <property type="entry name" value="Peptidase S8/S53 domain"/>
    <property type="match status" value="1"/>
</dbReference>
<dbReference type="Gene3D" id="2.60.40.10">
    <property type="entry name" value="Immunoglobulins"/>
    <property type="match status" value="1"/>
</dbReference>
<feature type="domain" description="DUF11" evidence="8">
    <location>
        <begin position="577"/>
        <end position="686"/>
    </location>
</feature>
<dbReference type="InterPro" id="IPR013783">
    <property type="entry name" value="Ig-like_fold"/>
</dbReference>
<feature type="chain" id="PRO_5002681996" evidence="6">
    <location>
        <begin position="29"/>
        <end position="726"/>
    </location>
</feature>